<keyword evidence="6 8" id="KW-0472">Membrane</keyword>
<keyword evidence="4 8" id="KW-0812">Transmembrane</keyword>
<reference evidence="13" key="1">
    <citation type="submission" date="2022-01" db="EMBL/GenBank/DDBJ databases">
        <title>Novel bile acid biosynthetic pathways are enriched in the microbiome of centenarians.</title>
        <authorList>
            <person name="Sato Y."/>
            <person name="Atarashi K."/>
            <person name="Plichta R.D."/>
            <person name="Arai Y."/>
            <person name="Sasajima S."/>
            <person name="Kearney M.S."/>
            <person name="Suda W."/>
            <person name="Takeshita K."/>
            <person name="Sasaki T."/>
            <person name="Okamoto S."/>
            <person name="Skelly N.A."/>
            <person name="Okamura Y."/>
            <person name="Vlamakis H."/>
            <person name="Li Y."/>
            <person name="Tanoue T."/>
            <person name="Takei H."/>
            <person name="Nittono H."/>
            <person name="Narushima S."/>
            <person name="Irie J."/>
            <person name="Itoh H."/>
            <person name="Moriya K."/>
            <person name="Sugiura Y."/>
            <person name="Suematsu M."/>
            <person name="Moritoki N."/>
            <person name="Shibata S."/>
            <person name="Littman R.D."/>
            <person name="Fischbach A.M."/>
            <person name="Uwamino Y."/>
            <person name="Inoue T."/>
            <person name="Honda A."/>
            <person name="Hattori M."/>
            <person name="Murai T."/>
            <person name="Xavier J.R."/>
            <person name="Hirose N."/>
            <person name="Honda K."/>
        </authorList>
    </citation>
    <scope>NUCLEOTIDE SEQUENCE</scope>
    <source>
        <strain evidence="13">CE91-St16</strain>
    </source>
</reference>
<evidence type="ECO:0000256" key="4">
    <source>
        <dbReference type="ARBA" id="ARBA00022692"/>
    </source>
</evidence>
<protein>
    <submittedName>
        <fullName evidence="13">SusC/RagA family TonB-linked outer membrane protein</fullName>
    </submittedName>
</protein>
<dbReference type="Pfam" id="PF00593">
    <property type="entry name" value="TonB_dep_Rec_b-barrel"/>
    <property type="match status" value="1"/>
</dbReference>
<evidence type="ECO:0000256" key="6">
    <source>
        <dbReference type="ARBA" id="ARBA00023136"/>
    </source>
</evidence>
<keyword evidence="3 8" id="KW-1134">Transmembrane beta strand</keyword>
<dbReference type="Proteomes" id="UP001055105">
    <property type="component" value="Unassembled WGS sequence"/>
</dbReference>
<dbReference type="Gene3D" id="2.60.40.1120">
    <property type="entry name" value="Carboxypeptidase-like, regulatory domain"/>
    <property type="match status" value="1"/>
</dbReference>
<evidence type="ECO:0000259" key="11">
    <source>
        <dbReference type="Pfam" id="PF00593"/>
    </source>
</evidence>
<gene>
    <name evidence="13" type="ORF">CE91St16_30640</name>
</gene>
<evidence type="ECO:0000256" key="9">
    <source>
        <dbReference type="RuleBase" id="RU003357"/>
    </source>
</evidence>
<organism evidence="13 14">
    <name type="scientific">Alistipes finegoldii</name>
    <dbReference type="NCBI Taxonomy" id="214856"/>
    <lineage>
        <taxon>Bacteria</taxon>
        <taxon>Pseudomonadati</taxon>
        <taxon>Bacteroidota</taxon>
        <taxon>Bacteroidia</taxon>
        <taxon>Bacteroidales</taxon>
        <taxon>Rikenellaceae</taxon>
        <taxon>Alistipes</taxon>
    </lineage>
</organism>
<dbReference type="InterPro" id="IPR008969">
    <property type="entry name" value="CarboxyPept-like_regulatory"/>
</dbReference>
<dbReference type="InterPro" id="IPR000531">
    <property type="entry name" value="Beta-barrel_TonB"/>
</dbReference>
<evidence type="ECO:0000256" key="5">
    <source>
        <dbReference type="ARBA" id="ARBA00023077"/>
    </source>
</evidence>
<feature type="signal peptide" evidence="10">
    <location>
        <begin position="1"/>
        <end position="27"/>
    </location>
</feature>
<keyword evidence="10" id="KW-0732">Signal</keyword>
<dbReference type="NCBIfam" id="TIGR04057">
    <property type="entry name" value="SusC_RagA_signa"/>
    <property type="match status" value="1"/>
</dbReference>
<feature type="domain" description="TonB-dependent receptor-like beta-barrel" evidence="11">
    <location>
        <begin position="411"/>
        <end position="990"/>
    </location>
</feature>
<evidence type="ECO:0000256" key="2">
    <source>
        <dbReference type="ARBA" id="ARBA00022448"/>
    </source>
</evidence>
<evidence type="ECO:0000313" key="14">
    <source>
        <dbReference type="Proteomes" id="UP001055105"/>
    </source>
</evidence>
<keyword evidence="7 8" id="KW-0998">Cell outer membrane</keyword>
<sequence length="1027" mass="114178">MKPNLRTNLGRFLLGAVLLLAAGTVWAQPQNIRGKITDPAGQPVAGASVIVKGTTNGTSAKADGTFELGAAKGATLQITMLGYKTAEKEVTTATFYPITLEDDSKLVDEVVVVGYGAVKKSDLTGSVASVKMGALDNLSSTSVDGLLQGRAAGLQVLNTSQDPGAGAIIRIRGNSSLEGSNTPLVVVNGFPMGDAGNLSQINVSDIESIEILKDASASAIYGSRGANGVILVTTKSAAKGQTNISVKHQTVISQLSDPLDIWYDPMLMAQVTNEEQVNAGLNPIYIGQTIGGIYYPSRLEIQNGEWANTDWRDLCLRTPVLNSTTAAISSANDRASINLNVNYHNNQGLYKKDSYERINANLGVTYNLYKNLKLTSYNVFSITNRNISNGLEYGRNPLWPVYDKEGNYYLAGAQDFGHPLVILDNVLNKTTGRDFVTSLAVDWELVKGLTIHSQLDYRYQTSVGDVYRASNTSQDANDNGGIAQINNSFNQNLMSETYLTFSRTFNENHALTVMAGHSYNWDTGRGLYTTARGFVNDVLQNENMNAGNPNLRQIYNDGYYLSKLLSFYGRINHSLKDKYLLTATMRADGSTKFGKNNKWGYFFPSGAVSWKMHNEPWLKQSRWLSELKLRLSYGASGNQGISSYQTLDRYGMEKFWHNGEWATVIGPGYEVGRTGANNRYMVWGGIANPDLKWESTSQLDFGVDFAAFDRRLRLTADVYYKKTTDLLREKYLSLSSSYDKIWVNDGEVTNKGFEVSLEGDIVHTRDWSFSATFIYSMNRNKVVVSLGDAISSGLSQDYLTGMYYEVTGEPVSMFNQNASIYAVGHPMNVFYGYRVDGIIQEGQDPGFIDPDGLKDRPGELKYVDLTGDYAITPEDRCIIGDPNPDFTASLNLSLRWKNLDLSVFLYGVYGNDVLYNNYTFSPRVKAKRWTPDNPTNDFPRLNNARQYWLSDYFLQDGSFLRIQNITLGYNLHFNRRFLKGMRIYANIDNVHTFTKFDGYDPEVGLDGIYWGGYPKLRKYTVGIDLNF</sequence>
<comment type="caution">
    <text evidence="13">The sequence shown here is derived from an EMBL/GenBank/DDBJ whole genome shotgun (WGS) entry which is preliminary data.</text>
</comment>
<dbReference type="Gene3D" id="2.40.170.20">
    <property type="entry name" value="TonB-dependent receptor, beta-barrel domain"/>
    <property type="match status" value="1"/>
</dbReference>
<evidence type="ECO:0000256" key="3">
    <source>
        <dbReference type="ARBA" id="ARBA00022452"/>
    </source>
</evidence>
<dbReference type="InterPro" id="IPR037066">
    <property type="entry name" value="Plug_dom_sf"/>
</dbReference>
<name>A0AA37NMM3_9BACT</name>
<keyword evidence="5 9" id="KW-0798">TonB box</keyword>
<dbReference type="RefSeq" id="WP_244076991.1">
    <property type="nucleotide sequence ID" value="NZ_AP025581.1"/>
</dbReference>
<dbReference type="AlphaFoldDB" id="A0AA37NMM3"/>
<dbReference type="Pfam" id="PF13715">
    <property type="entry name" value="CarbopepD_reg_2"/>
    <property type="match status" value="1"/>
</dbReference>
<dbReference type="InterPro" id="IPR023996">
    <property type="entry name" value="TonB-dep_OMP_SusC/RagA"/>
</dbReference>
<dbReference type="EMBL" id="BQOL01000002">
    <property type="protein sequence ID" value="GKI20156.1"/>
    <property type="molecule type" value="Genomic_DNA"/>
</dbReference>
<comment type="subcellular location">
    <subcellularLocation>
        <location evidence="1 8">Cell outer membrane</location>
        <topology evidence="1 8">Multi-pass membrane protein</topology>
    </subcellularLocation>
</comment>
<dbReference type="InterPro" id="IPR023997">
    <property type="entry name" value="TonB-dep_OMP_SusC/RagA_CS"/>
</dbReference>
<comment type="similarity">
    <text evidence="8 9">Belongs to the TonB-dependent receptor family.</text>
</comment>
<evidence type="ECO:0000259" key="12">
    <source>
        <dbReference type="Pfam" id="PF07715"/>
    </source>
</evidence>
<dbReference type="NCBIfam" id="TIGR04056">
    <property type="entry name" value="OMP_RagA_SusC"/>
    <property type="match status" value="1"/>
</dbReference>
<evidence type="ECO:0000256" key="1">
    <source>
        <dbReference type="ARBA" id="ARBA00004571"/>
    </source>
</evidence>
<feature type="chain" id="PRO_5041374580" evidence="10">
    <location>
        <begin position="28"/>
        <end position="1027"/>
    </location>
</feature>
<dbReference type="GO" id="GO:0009279">
    <property type="term" value="C:cell outer membrane"/>
    <property type="evidence" value="ECO:0007669"/>
    <property type="project" value="UniProtKB-SubCell"/>
</dbReference>
<evidence type="ECO:0000313" key="13">
    <source>
        <dbReference type="EMBL" id="GKI20156.1"/>
    </source>
</evidence>
<dbReference type="SUPFAM" id="SSF56935">
    <property type="entry name" value="Porins"/>
    <property type="match status" value="1"/>
</dbReference>
<dbReference type="InterPro" id="IPR012910">
    <property type="entry name" value="Plug_dom"/>
</dbReference>
<evidence type="ECO:0000256" key="7">
    <source>
        <dbReference type="ARBA" id="ARBA00023237"/>
    </source>
</evidence>
<proteinExistence type="inferred from homology"/>
<evidence type="ECO:0000256" key="10">
    <source>
        <dbReference type="SAM" id="SignalP"/>
    </source>
</evidence>
<dbReference type="InterPro" id="IPR036942">
    <property type="entry name" value="Beta-barrel_TonB_sf"/>
</dbReference>
<evidence type="ECO:0000256" key="8">
    <source>
        <dbReference type="PROSITE-ProRule" id="PRU01360"/>
    </source>
</evidence>
<dbReference type="InterPro" id="IPR039426">
    <property type="entry name" value="TonB-dep_rcpt-like"/>
</dbReference>
<accession>A0AA37NMM3</accession>
<dbReference type="Pfam" id="PF07715">
    <property type="entry name" value="Plug"/>
    <property type="match status" value="1"/>
</dbReference>
<keyword evidence="2 8" id="KW-0813">Transport</keyword>
<dbReference type="Gene3D" id="2.170.130.10">
    <property type="entry name" value="TonB-dependent receptor, plug domain"/>
    <property type="match status" value="1"/>
</dbReference>
<dbReference type="PROSITE" id="PS52016">
    <property type="entry name" value="TONB_DEPENDENT_REC_3"/>
    <property type="match status" value="1"/>
</dbReference>
<dbReference type="SUPFAM" id="SSF49464">
    <property type="entry name" value="Carboxypeptidase regulatory domain-like"/>
    <property type="match status" value="1"/>
</dbReference>
<feature type="domain" description="TonB-dependent receptor plug" evidence="12">
    <location>
        <begin position="120"/>
        <end position="229"/>
    </location>
</feature>